<keyword evidence="7" id="KW-0406">Ion transport</keyword>
<evidence type="ECO:0000256" key="6">
    <source>
        <dbReference type="ARBA" id="ARBA00022989"/>
    </source>
</evidence>
<evidence type="ECO:0000256" key="5">
    <source>
        <dbReference type="ARBA" id="ARBA00022842"/>
    </source>
</evidence>
<accession>A0AA85ISF2</accession>
<keyword evidence="4 10" id="KW-0812">Transmembrane</keyword>
<comment type="subcellular location">
    <subcellularLocation>
        <location evidence="1">Membrane</location>
        <topology evidence="1">Multi-pass membrane protein</topology>
    </subcellularLocation>
</comment>
<dbReference type="SUPFAM" id="SSF161093">
    <property type="entry name" value="MgtE membrane domain-like"/>
    <property type="match status" value="1"/>
</dbReference>
<evidence type="ECO:0000259" key="11">
    <source>
        <dbReference type="Pfam" id="PF01769"/>
    </source>
</evidence>
<evidence type="ECO:0000256" key="4">
    <source>
        <dbReference type="ARBA" id="ARBA00022692"/>
    </source>
</evidence>
<feature type="transmembrane region" description="Helical" evidence="10">
    <location>
        <begin position="497"/>
        <end position="521"/>
    </location>
</feature>
<dbReference type="PANTHER" id="PTHR16228">
    <property type="entry name" value="DIVALENT CATION TRANSPORTER SOLUTE CARRIER FAMILY 41"/>
    <property type="match status" value="1"/>
</dbReference>
<dbReference type="InterPro" id="IPR036739">
    <property type="entry name" value="SLC41_membr_dom_sf"/>
</dbReference>
<reference evidence="12" key="1">
    <citation type="submission" date="2022-06" db="EMBL/GenBank/DDBJ databases">
        <authorList>
            <person name="Berger JAMES D."/>
            <person name="Berger JAMES D."/>
        </authorList>
    </citation>
    <scope>NUCLEOTIDE SEQUENCE [LARGE SCALE GENOMIC DNA]</scope>
</reference>
<evidence type="ECO:0000256" key="9">
    <source>
        <dbReference type="SAM" id="MobiDB-lite"/>
    </source>
</evidence>
<evidence type="ECO:0000256" key="1">
    <source>
        <dbReference type="ARBA" id="ARBA00004141"/>
    </source>
</evidence>
<feature type="domain" description="SLC41A/MgtE integral membrane" evidence="11">
    <location>
        <begin position="120"/>
        <end position="251"/>
    </location>
</feature>
<evidence type="ECO:0000256" key="3">
    <source>
        <dbReference type="ARBA" id="ARBA00022448"/>
    </source>
</evidence>
<feature type="transmembrane region" description="Helical" evidence="10">
    <location>
        <begin position="556"/>
        <end position="580"/>
    </location>
</feature>
<evidence type="ECO:0000313" key="12">
    <source>
        <dbReference type="Proteomes" id="UP000050795"/>
    </source>
</evidence>
<reference evidence="13" key="2">
    <citation type="submission" date="2023-11" db="UniProtKB">
        <authorList>
            <consortium name="WormBaseParasite"/>
        </authorList>
    </citation>
    <scope>IDENTIFICATION</scope>
</reference>
<keyword evidence="8 10" id="KW-0472">Membrane</keyword>
<dbReference type="Pfam" id="PF01769">
    <property type="entry name" value="MgtE"/>
    <property type="match status" value="1"/>
</dbReference>
<feature type="transmembrane region" description="Helical" evidence="10">
    <location>
        <begin position="82"/>
        <end position="102"/>
    </location>
</feature>
<keyword evidence="6 10" id="KW-1133">Transmembrane helix</keyword>
<dbReference type="InterPro" id="IPR006667">
    <property type="entry name" value="SLC41_membr_dom"/>
</dbReference>
<keyword evidence="5" id="KW-0460">Magnesium</keyword>
<feature type="transmembrane region" description="Helical" evidence="10">
    <location>
        <begin position="465"/>
        <end position="485"/>
    </location>
</feature>
<dbReference type="AlphaFoldDB" id="A0AA85ISF2"/>
<evidence type="ECO:0000256" key="8">
    <source>
        <dbReference type="ARBA" id="ARBA00023136"/>
    </source>
</evidence>
<dbReference type="Gene3D" id="1.10.357.20">
    <property type="entry name" value="SLC41 divalent cation transporters, integral membrane domain"/>
    <property type="match status" value="1"/>
</dbReference>
<sequence length="587" mass="64070">MNHFQNSSVISLIFKPVSVFRINKIARSVDIYKFIIWRMFHKQNVHNTCRSRSEQNAECSHCLNTYFTMSSSRHISYVAREIFPACLLAGVGMVVAGCYVDMLKSSSIFNSSEANIFEIIPPVLGLKGNLEVALSSRLATVVHFRRKFSEISSWLFTTTLAFILILAVLASIAIPVVITTVHISTSLISYSSINIAHLICISSVTCVCASCLISVLVYAIVCACVFFGANPDNIAPPAAAALGDLATVLIMSRVNGYFMKYPTFTFIAAICITCIVLFLSIAYLLYHSNMHISPEFSNLVITSTTFKETIVPLILAIIMSSISGNISSRFLADLPVVARLQVPINGVGGIFAAMLISRMTTRLHSITCSKKFSLKQSVFASPTSSPSPSSTTPTTTATTTNTCVMFEKSRRHVPSEEVSSSGVSDPPSSSSSSASSLSSLMSAGTMKSCRKLREIYTDVSQVSKLIKLLCVPLHFILTLISVIIARHLNPQENEISYLQFSILIPYISAGFIQICILLKFAKWIVLKLWKKFSLAKQFDSNINATNTPISLASLDFSAIAMTTGLGDLIGTALFVLFLCISKRLTNS</sequence>
<evidence type="ECO:0000256" key="10">
    <source>
        <dbReference type="SAM" id="Phobius"/>
    </source>
</evidence>
<protein>
    <recommendedName>
        <fullName evidence="11">SLC41A/MgtE integral membrane domain-containing protein</fullName>
    </recommendedName>
</protein>
<dbReference type="InterPro" id="IPR045349">
    <property type="entry name" value="SLC41A1-3"/>
</dbReference>
<feature type="transmembrane region" description="Helical" evidence="10">
    <location>
        <begin position="306"/>
        <end position="324"/>
    </location>
</feature>
<dbReference type="PANTHER" id="PTHR16228:SF7">
    <property type="entry name" value="SLC41A_MGTE INTEGRAL MEMBRANE DOMAIN-CONTAINING PROTEIN"/>
    <property type="match status" value="1"/>
</dbReference>
<feature type="transmembrane region" description="Helical" evidence="10">
    <location>
        <begin position="195"/>
        <end position="228"/>
    </location>
</feature>
<comment type="similarity">
    <text evidence="2">Belongs to the SLC41A transporter family.</text>
</comment>
<dbReference type="Proteomes" id="UP000050795">
    <property type="component" value="Unassembled WGS sequence"/>
</dbReference>
<evidence type="ECO:0000256" key="7">
    <source>
        <dbReference type="ARBA" id="ARBA00023065"/>
    </source>
</evidence>
<feature type="transmembrane region" description="Helical" evidence="10">
    <location>
        <begin position="154"/>
        <end position="183"/>
    </location>
</feature>
<feature type="compositionally biased region" description="Low complexity" evidence="9">
    <location>
        <begin position="380"/>
        <end position="400"/>
    </location>
</feature>
<feature type="transmembrane region" description="Helical" evidence="10">
    <location>
        <begin position="264"/>
        <end position="286"/>
    </location>
</feature>
<evidence type="ECO:0000313" key="13">
    <source>
        <dbReference type="WBParaSite" id="TREG1_104780.4"/>
    </source>
</evidence>
<dbReference type="GO" id="GO:0008324">
    <property type="term" value="F:monoatomic cation transmembrane transporter activity"/>
    <property type="evidence" value="ECO:0007669"/>
    <property type="project" value="InterPro"/>
</dbReference>
<dbReference type="GO" id="GO:0005886">
    <property type="term" value="C:plasma membrane"/>
    <property type="evidence" value="ECO:0007669"/>
    <property type="project" value="TreeGrafter"/>
</dbReference>
<dbReference type="WBParaSite" id="TREG1_104780.4">
    <property type="protein sequence ID" value="TREG1_104780.4"/>
    <property type="gene ID" value="TREG1_104780"/>
</dbReference>
<feature type="region of interest" description="Disordered" evidence="9">
    <location>
        <begin position="380"/>
        <end position="437"/>
    </location>
</feature>
<evidence type="ECO:0000256" key="2">
    <source>
        <dbReference type="ARBA" id="ARBA00009749"/>
    </source>
</evidence>
<organism evidence="12 13">
    <name type="scientific">Trichobilharzia regenti</name>
    <name type="common">Nasal bird schistosome</name>
    <dbReference type="NCBI Taxonomy" id="157069"/>
    <lineage>
        <taxon>Eukaryota</taxon>
        <taxon>Metazoa</taxon>
        <taxon>Spiralia</taxon>
        <taxon>Lophotrochozoa</taxon>
        <taxon>Platyhelminthes</taxon>
        <taxon>Trematoda</taxon>
        <taxon>Digenea</taxon>
        <taxon>Strigeidida</taxon>
        <taxon>Schistosomatoidea</taxon>
        <taxon>Schistosomatidae</taxon>
        <taxon>Trichobilharzia</taxon>
    </lineage>
</organism>
<keyword evidence="12" id="KW-1185">Reference proteome</keyword>
<proteinExistence type="inferred from homology"/>
<keyword evidence="3" id="KW-0813">Transport</keyword>
<feature type="compositionally biased region" description="Low complexity" evidence="9">
    <location>
        <begin position="416"/>
        <end position="437"/>
    </location>
</feature>
<feature type="transmembrane region" description="Helical" evidence="10">
    <location>
        <begin position="336"/>
        <end position="356"/>
    </location>
</feature>
<name>A0AA85ISF2_TRIRE</name>